<keyword evidence="6" id="KW-0902">Two-component regulatory system</keyword>
<dbReference type="CDD" id="cd17574">
    <property type="entry name" value="REC_OmpR"/>
    <property type="match status" value="1"/>
</dbReference>
<dbReference type="AlphaFoldDB" id="A0A8K2A149"/>
<proteinExistence type="predicted"/>
<dbReference type="PRINTS" id="PR00344">
    <property type="entry name" value="BCTRLSENSOR"/>
</dbReference>
<dbReference type="InterPro" id="IPR001789">
    <property type="entry name" value="Sig_transdc_resp-reg_receiver"/>
</dbReference>
<dbReference type="SUPFAM" id="SSF55874">
    <property type="entry name" value="ATPase domain of HSP90 chaperone/DNA topoisomerase II/histidine kinase"/>
    <property type="match status" value="1"/>
</dbReference>
<evidence type="ECO:0000313" key="10">
    <source>
        <dbReference type="EMBL" id="NCJ07477.1"/>
    </source>
</evidence>
<evidence type="ECO:0000313" key="11">
    <source>
        <dbReference type="Proteomes" id="UP000607397"/>
    </source>
</evidence>
<dbReference type="Gene3D" id="6.10.250.690">
    <property type="match status" value="1"/>
</dbReference>
<feature type="domain" description="Histidine kinase" evidence="8">
    <location>
        <begin position="142"/>
        <end position="356"/>
    </location>
</feature>
<dbReference type="Pfam" id="PF02518">
    <property type="entry name" value="HATPase_c"/>
    <property type="match status" value="1"/>
</dbReference>
<keyword evidence="11" id="KW-1185">Reference proteome</keyword>
<accession>A0A8K2A149</accession>
<evidence type="ECO:0000256" key="2">
    <source>
        <dbReference type="ARBA" id="ARBA00012438"/>
    </source>
</evidence>
<dbReference type="SUPFAM" id="SSF52172">
    <property type="entry name" value="CheY-like"/>
    <property type="match status" value="1"/>
</dbReference>
<evidence type="ECO:0000256" key="3">
    <source>
        <dbReference type="ARBA" id="ARBA00022553"/>
    </source>
</evidence>
<dbReference type="FunFam" id="3.30.565.10:FF:000006">
    <property type="entry name" value="Sensor histidine kinase WalK"/>
    <property type="match status" value="1"/>
</dbReference>
<dbReference type="InterPro" id="IPR003594">
    <property type="entry name" value="HATPase_dom"/>
</dbReference>
<dbReference type="InterPro" id="IPR011006">
    <property type="entry name" value="CheY-like_superfamily"/>
</dbReference>
<keyword evidence="4" id="KW-0808">Transferase</keyword>
<dbReference type="EMBL" id="WVIC01000027">
    <property type="protein sequence ID" value="NCJ07477.1"/>
    <property type="molecule type" value="Genomic_DNA"/>
</dbReference>
<evidence type="ECO:0000259" key="9">
    <source>
        <dbReference type="PROSITE" id="PS50110"/>
    </source>
</evidence>
<keyword evidence="3 7" id="KW-0597">Phosphoprotein</keyword>
<dbReference type="PROSITE" id="PS50109">
    <property type="entry name" value="HIS_KIN"/>
    <property type="match status" value="1"/>
</dbReference>
<feature type="domain" description="Response regulatory" evidence="9">
    <location>
        <begin position="11"/>
        <end position="127"/>
    </location>
</feature>
<dbReference type="Gene3D" id="1.10.287.130">
    <property type="match status" value="1"/>
</dbReference>
<dbReference type="GO" id="GO:0005886">
    <property type="term" value="C:plasma membrane"/>
    <property type="evidence" value="ECO:0007669"/>
    <property type="project" value="TreeGrafter"/>
</dbReference>
<evidence type="ECO:0000259" key="8">
    <source>
        <dbReference type="PROSITE" id="PS50109"/>
    </source>
</evidence>
<dbReference type="Pfam" id="PF00512">
    <property type="entry name" value="HisKA"/>
    <property type="match status" value="1"/>
</dbReference>
<dbReference type="Gene3D" id="3.40.50.2300">
    <property type="match status" value="1"/>
</dbReference>
<gene>
    <name evidence="10" type="ORF">GS597_13360</name>
</gene>
<feature type="modified residue" description="4-aspartylphosphate" evidence="7">
    <location>
        <position position="60"/>
    </location>
</feature>
<dbReference type="Gene3D" id="3.30.565.10">
    <property type="entry name" value="Histidine kinase-like ATPase, C-terminal domain"/>
    <property type="match status" value="1"/>
</dbReference>
<evidence type="ECO:0000256" key="4">
    <source>
        <dbReference type="ARBA" id="ARBA00022679"/>
    </source>
</evidence>
<dbReference type="RefSeq" id="WP_161825956.1">
    <property type="nucleotide sequence ID" value="NZ_WVIC01000027.1"/>
</dbReference>
<dbReference type="PANTHER" id="PTHR43047:SF72">
    <property type="entry name" value="OSMOSENSING HISTIDINE PROTEIN KINASE SLN1"/>
    <property type="match status" value="1"/>
</dbReference>
<evidence type="ECO:0000256" key="1">
    <source>
        <dbReference type="ARBA" id="ARBA00000085"/>
    </source>
</evidence>
<dbReference type="GO" id="GO:0009927">
    <property type="term" value="F:histidine phosphotransfer kinase activity"/>
    <property type="evidence" value="ECO:0007669"/>
    <property type="project" value="TreeGrafter"/>
</dbReference>
<dbReference type="InterPro" id="IPR004358">
    <property type="entry name" value="Sig_transdc_His_kin-like_C"/>
</dbReference>
<keyword evidence="5" id="KW-0418">Kinase</keyword>
<reference evidence="10" key="1">
    <citation type="submission" date="2019-12" db="EMBL/GenBank/DDBJ databases">
        <title>High-Quality draft genome sequences of three cyanobacteria isolated from the limestone walls of the Old Cathedral of Coimbra.</title>
        <authorList>
            <person name="Tiago I."/>
            <person name="Soares F."/>
            <person name="Portugal A."/>
        </authorList>
    </citation>
    <scope>NUCLEOTIDE SEQUENCE [LARGE SCALE GENOMIC DNA]</scope>
    <source>
        <strain evidence="10">C</strain>
    </source>
</reference>
<dbReference type="SMART" id="SM00387">
    <property type="entry name" value="HATPase_c"/>
    <property type="match status" value="1"/>
</dbReference>
<dbReference type="EC" id="2.7.13.3" evidence="2"/>
<evidence type="ECO:0000256" key="6">
    <source>
        <dbReference type="ARBA" id="ARBA00023012"/>
    </source>
</evidence>
<dbReference type="GO" id="GO:0000155">
    <property type="term" value="F:phosphorelay sensor kinase activity"/>
    <property type="evidence" value="ECO:0007669"/>
    <property type="project" value="InterPro"/>
</dbReference>
<dbReference type="SMART" id="SM00388">
    <property type="entry name" value="HisKA"/>
    <property type="match status" value="1"/>
</dbReference>
<organism evidence="10 11">
    <name type="scientific">Petrachloros mirabilis ULC683</name>
    <dbReference type="NCBI Taxonomy" id="2781853"/>
    <lineage>
        <taxon>Bacteria</taxon>
        <taxon>Bacillati</taxon>
        <taxon>Cyanobacteriota</taxon>
        <taxon>Cyanophyceae</taxon>
        <taxon>Synechococcales</taxon>
        <taxon>Petrachlorosaceae</taxon>
        <taxon>Petrachloros</taxon>
        <taxon>Petrachloros mirabilis</taxon>
    </lineage>
</organism>
<protein>
    <recommendedName>
        <fullName evidence="2">histidine kinase</fullName>
        <ecNumber evidence="2">2.7.13.3</ecNumber>
    </recommendedName>
</protein>
<name>A0A8K2A149_9CYAN</name>
<dbReference type="SMART" id="SM00448">
    <property type="entry name" value="REC"/>
    <property type="match status" value="1"/>
</dbReference>
<dbReference type="InterPro" id="IPR005467">
    <property type="entry name" value="His_kinase_dom"/>
</dbReference>
<evidence type="ECO:0000256" key="5">
    <source>
        <dbReference type="ARBA" id="ARBA00022777"/>
    </source>
</evidence>
<dbReference type="PANTHER" id="PTHR43047">
    <property type="entry name" value="TWO-COMPONENT HISTIDINE PROTEIN KINASE"/>
    <property type="match status" value="1"/>
</dbReference>
<dbReference type="Pfam" id="PF00072">
    <property type="entry name" value="Response_reg"/>
    <property type="match status" value="1"/>
</dbReference>
<comment type="catalytic activity">
    <reaction evidence="1">
        <text>ATP + protein L-histidine = ADP + protein N-phospho-L-histidine.</text>
        <dbReference type="EC" id="2.7.13.3"/>
    </reaction>
</comment>
<sequence>MSAYPNPASFNILAVDDTPDNLVLVQLTLEREGYLVRLASDGQSALAEIQASPPDLLILDVMMPGMSGYDVTQRIRQAEANLPYIPILLITAHEQSSVVKGLDLGADDFIRKPVRIDELLARVRSLLRLKYAIDQRENFVSCLTHDLRTPLVAADRMLTLLQQGVYGQVSSEAHEALGNIIHSNENLLQMLNTLLEVHCYEVGEKMLSFITFDFKALVYEVVQELFPLAEQKSLTLRVVWQADTHEICGDRLELRRVLTNLVSNAIKFTETGSITVQVQRVDTELQLTTEDTGEGISPENQLLIFERFRRGTHKQSGHGLGLHLCRQIIQAHRGKISCTSTPRVGSVFSVCLPLDPSTVSELSCSS</sequence>
<comment type="caution">
    <text evidence="10">The sequence shown here is derived from an EMBL/GenBank/DDBJ whole genome shotgun (WGS) entry which is preliminary data.</text>
</comment>
<dbReference type="Proteomes" id="UP000607397">
    <property type="component" value="Unassembled WGS sequence"/>
</dbReference>
<dbReference type="PROSITE" id="PS50110">
    <property type="entry name" value="RESPONSE_REGULATORY"/>
    <property type="match status" value="1"/>
</dbReference>
<evidence type="ECO:0000256" key="7">
    <source>
        <dbReference type="PROSITE-ProRule" id="PRU00169"/>
    </source>
</evidence>
<dbReference type="CDD" id="cd00082">
    <property type="entry name" value="HisKA"/>
    <property type="match status" value="1"/>
</dbReference>
<dbReference type="InterPro" id="IPR003661">
    <property type="entry name" value="HisK_dim/P_dom"/>
</dbReference>
<dbReference type="InterPro" id="IPR036890">
    <property type="entry name" value="HATPase_C_sf"/>
</dbReference>